<evidence type="ECO:0000259" key="1">
    <source>
        <dbReference type="PROSITE" id="PS50222"/>
    </source>
</evidence>
<keyword evidence="3" id="KW-1185">Reference proteome</keyword>
<protein>
    <recommendedName>
        <fullName evidence="1">EF-hand domain-containing protein</fullName>
    </recommendedName>
</protein>
<dbReference type="PROSITE" id="PS50222">
    <property type="entry name" value="EF_HAND_2"/>
    <property type="match status" value="1"/>
</dbReference>
<dbReference type="GO" id="GO:0005509">
    <property type="term" value="F:calcium ion binding"/>
    <property type="evidence" value="ECO:0007669"/>
    <property type="project" value="InterPro"/>
</dbReference>
<sequence length="128" mass="15275">MKKSSNEQEYEKLLSELREIIHFLGITQNTAVEMIEEYYSKHFEFYDTNENNRISIDSFKKILQGRKGSSRKLRIYIDCLKQSEKYHKLIGLDVSENGDVEVLGEDRKRELHQLSEYIRDLVIQRENT</sequence>
<gene>
    <name evidence="2" type="ORF">BKL49_09325</name>
</gene>
<dbReference type="EMBL" id="MLHQ01000025">
    <property type="protein sequence ID" value="OOF57279.1"/>
    <property type="molecule type" value="Genomic_DNA"/>
</dbReference>
<dbReference type="AlphaFoldDB" id="A0A1V3JLE8"/>
<feature type="domain" description="EF-hand" evidence="1">
    <location>
        <begin position="34"/>
        <end position="69"/>
    </location>
</feature>
<dbReference type="InterPro" id="IPR002048">
    <property type="entry name" value="EF_hand_dom"/>
</dbReference>
<reference evidence="2 3" key="1">
    <citation type="submission" date="2016-10" db="EMBL/GenBank/DDBJ databases">
        <title>Rodentibacter gen. nov. and new species.</title>
        <authorList>
            <person name="Christensen H."/>
        </authorList>
    </citation>
    <scope>NUCLEOTIDE SEQUENCE [LARGE SCALE GENOMIC DNA]</scope>
    <source>
        <strain evidence="2 3">Ac151</strain>
    </source>
</reference>
<dbReference type="Proteomes" id="UP000188602">
    <property type="component" value="Unassembled WGS sequence"/>
</dbReference>
<name>A0A1V3JLE8_9PAST</name>
<accession>A0A1V3JLE8</accession>
<evidence type="ECO:0000313" key="3">
    <source>
        <dbReference type="Proteomes" id="UP000188602"/>
    </source>
</evidence>
<evidence type="ECO:0000313" key="2">
    <source>
        <dbReference type="EMBL" id="OOF57279.1"/>
    </source>
</evidence>
<dbReference type="SUPFAM" id="SSF47473">
    <property type="entry name" value="EF-hand"/>
    <property type="match status" value="1"/>
</dbReference>
<dbReference type="InterPro" id="IPR011992">
    <property type="entry name" value="EF-hand-dom_pair"/>
</dbReference>
<proteinExistence type="predicted"/>
<organism evidence="2 3">
    <name type="scientific">Rodentibacter myodis</name>
    <dbReference type="NCBI Taxonomy" id="1907939"/>
    <lineage>
        <taxon>Bacteria</taxon>
        <taxon>Pseudomonadati</taxon>
        <taxon>Pseudomonadota</taxon>
        <taxon>Gammaproteobacteria</taxon>
        <taxon>Pasteurellales</taxon>
        <taxon>Pasteurellaceae</taxon>
        <taxon>Rodentibacter</taxon>
    </lineage>
</organism>
<comment type="caution">
    <text evidence="2">The sequence shown here is derived from an EMBL/GenBank/DDBJ whole genome shotgun (WGS) entry which is preliminary data.</text>
</comment>